<keyword evidence="3 5" id="KW-0949">S-adenosyl-L-methionine</keyword>
<evidence type="ECO:0000256" key="2">
    <source>
        <dbReference type="ARBA" id="ARBA00022679"/>
    </source>
</evidence>
<dbReference type="PROSITE" id="PS51686">
    <property type="entry name" value="SAM_MT_RSMB_NOP"/>
    <property type="match status" value="1"/>
</dbReference>
<dbReference type="GO" id="GO:0008173">
    <property type="term" value="F:RNA methyltransferase activity"/>
    <property type="evidence" value="ECO:0007669"/>
    <property type="project" value="InterPro"/>
</dbReference>
<evidence type="ECO:0000256" key="5">
    <source>
        <dbReference type="PROSITE-ProRule" id="PRU01023"/>
    </source>
</evidence>
<dbReference type="GO" id="GO:0003723">
    <property type="term" value="F:RNA binding"/>
    <property type="evidence" value="ECO:0007669"/>
    <property type="project" value="UniProtKB-UniRule"/>
</dbReference>
<name>A0A1J1HMY2_9DIPT</name>
<dbReference type="Pfam" id="PF01189">
    <property type="entry name" value="Methyltr_RsmB-F"/>
    <property type="match status" value="1"/>
</dbReference>
<keyword evidence="7" id="KW-0472">Membrane</keyword>
<dbReference type="InterPro" id="IPR023267">
    <property type="entry name" value="RCMT"/>
</dbReference>
<dbReference type="AlphaFoldDB" id="A0A1J1HMY2"/>
<evidence type="ECO:0000256" key="3">
    <source>
        <dbReference type="ARBA" id="ARBA00022691"/>
    </source>
</evidence>
<dbReference type="PRINTS" id="PR02008">
    <property type="entry name" value="RCMTFAMILY"/>
</dbReference>
<dbReference type="Gene3D" id="3.30.70.1170">
    <property type="entry name" value="Sun protein, domain 3"/>
    <property type="match status" value="1"/>
</dbReference>
<reference evidence="9 10" key="1">
    <citation type="submission" date="2015-04" db="EMBL/GenBank/DDBJ databases">
        <authorList>
            <person name="Syromyatnikov M.Y."/>
            <person name="Popov V.N."/>
        </authorList>
    </citation>
    <scope>NUCLEOTIDE SEQUENCE [LARGE SCALE GENOMIC DNA]</scope>
</reference>
<evidence type="ECO:0000313" key="9">
    <source>
        <dbReference type="EMBL" id="CRK87593.1"/>
    </source>
</evidence>
<keyword evidence="7" id="KW-1133">Transmembrane helix</keyword>
<feature type="region of interest" description="Disordered" evidence="6">
    <location>
        <begin position="616"/>
        <end position="661"/>
    </location>
</feature>
<feature type="compositionally biased region" description="Basic residues" evidence="6">
    <location>
        <begin position="649"/>
        <end position="661"/>
    </location>
</feature>
<keyword evidence="10" id="KW-1185">Reference proteome</keyword>
<feature type="domain" description="SAM-dependent MTase RsmB/NOP-type" evidence="8">
    <location>
        <begin position="292"/>
        <end position="600"/>
    </location>
</feature>
<evidence type="ECO:0000259" key="8">
    <source>
        <dbReference type="PROSITE" id="PS51686"/>
    </source>
</evidence>
<dbReference type="InterPro" id="IPR049561">
    <property type="entry name" value="NSUN5_7_fdxn-like"/>
</dbReference>
<keyword evidence="1 5" id="KW-0489">Methyltransferase</keyword>
<dbReference type="InterPro" id="IPR029063">
    <property type="entry name" value="SAM-dependent_MTases_sf"/>
</dbReference>
<evidence type="ECO:0000256" key="1">
    <source>
        <dbReference type="ARBA" id="ARBA00022603"/>
    </source>
</evidence>
<comment type="similarity">
    <text evidence="5">Belongs to the class I-like SAM-binding methyltransferase superfamily. RsmB/NOP family.</text>
</comment>
<feature type="binding site" evidence="5">
    <location>
        <position position="431"/>
    </location>
    <ligand>
        <name>S-adenosyl-L-methionine</name>
        <dbReference type="ChEBI" id="CHEBI:59789"/>
    </ligand>
</feature>
<dbReference type="STRING" id="568069.A0A1J1HMY2"/>
<dbReference type="GO" id="GO:0005730">
    <property type="term" value="C:nucleolus"/>
    <property type="evidence" value="ECO:0007669"/>
    <property type="project" value="TreeGrafter"/>
</dbReference>
<dbReference type="PANTHER" id="PTHR22807:SF4">
    <property type="entry name" value="28S RRNA (CYTOSINE-C(5))-METHYLTRANSFERASE"/>
    <property type="match status" value="1"/>
</dbReference>
<comment type="caution">
    <text evidence="5">Lacks conserved residue(s) required for the propagation of feature annotation.</text>
</comment>
<dbReference type="Pfam" id="PF21148">
    <property type="entry name" value="NSUN5_fdxn-like"/>
    <property type="match status" value="1"/>
</dbReference>
<feature type="transmembrane region" description="Helical" evidence="7">
    <location>
        <begin position="243"/>
        <end position="264"/>
    </location>
</feature>
<dbReference type="PANTHER" id="PTHR22807">
    <property type="entry name" value="NOP2 YEAST -RELATED NOL1/NOP2/FMU SUN DOMAIN-CONTAINING"/>
    <property type="match status" value="1"/>
</dbReference>
<evidence type="ECO:0000256" key="6">
    <source>
        <dbReference type="SAM" id="MobiDB-lite"/>
    </source>
</evidence>
<dbReference type="EMBL" id="CVRI01000004">
    <property type="protein sequence ID" value="CRK87593.1"/>
    <property type="molecule type" value="Genomic_DNA"/>
</dbReference>
<protein>
    <submittedName>
        <fullName evidence="9">CLUMA_CG001390, isoform A</fullName>
    </submittedName>
</protein>
<evidence type="ECO:0000256" key="4">
    <source>
        <dbReference type="ARBA" id="ARBA00022884"/>
    </source>
</evidence>
<proteinExistence type="inferred from homology"/>
<keyword evidence="4 5" id="KW-0694">RNA-binding</keyword>
<feature type="active site" description="Nucleophile" evidence="5">
    <location>
        <position position="529"/>
    </location>
</feature>
<dbReference type="Proteomes" id="UP000183832">
    <property type="component" value="Unassembled WGS sequence"/>
</dbReference>
<gene>
    <name evidence="9" type="ORF">CLUMA_CG001390</name>
</gene>
<sequence>MSASFMRQRMFPLPVCIDFRGPLQYALKGKILKSKSKIKETKKLSKVTRMEEENENQQKMEEWVSDRKPHKIPVPTQYRQAAKILKQIVEEGKSFKELVYNNKHIKTGSTVALLTKIQANEIQLEQIMAKTDILQNIPNIFLAKILVAELIFGRGQLNGHSKPVECVLSNHDKLKEALAELGENPNQQSKLQQYKEMGKRNKKSKLNVVADANDEESSQSDNTTNNQEDNDALIPYHTKQASFALLFLLFFSVLMFTLPFLAFYGTQMLLRDYFHIDGFQNTCCDIFLTKKNFSFIFLSVPRYIRLNTILIKKTEAKEYLEREGWRLIESSFETYDDFLEAVKNLDDENYLKDFHIKNLFVFPSSSRKYWATNPLVQEGKFLLQDKASCLPAVLLDPPHKSTVIDMCAAPGTKTTHLASIMKNKGKIYAIEMNVKRYQTLLEMVEGTGATIIQPINKDVLEVKDEDVPKAEYILLDPSCSGSGMLNRFESEVRNKDAGRLFKLAGLQHKLLIHAMTSFPNVVRIVYSTCSIYTEENEEVVLSVLRKVSDFKLVDAGNLIDSKWKNFGSEKVYPGLGSKVLYARTSDDLSNGFFVSVFERCQEGEVNEFYAQKQENIKSQKKNEGNPLKRKKDNQEVTEENSVSEVEVKKPKKKWKNKGYNQ</sequence>
<feature type="region of interest" description="Disordered" evidence="6">
    <location>
        <begin position="210"/>
        <end position="230"/>
    </location>
</feature>
<organism evidence="9 10">
    <name type="scientific">Clunio marinus</name>
    <dbReference type="NCBI Taxonomy" id="568069"/>
    <lineage>
        <taxon>Eukaryota</taxon>
        <taxon>Metazoa</taxon>
        <taxon>Ecdysozoa</taxon>
        <taxon>Arthropoda</taxon>
        <taxon>Hexapoda</taxon>
        <taxon>Insecta</taxon>
        <taxon>Pterygota</taxon>
        <taxon>Neoptera</taxon>
        <taxon>Endopterygota</taxon>
        <taxon>Diptera</taxon>
        <taxon>Nematocera</taxon>
        <taxon>Chironomoidea</taxon>
        <taxon>Chironomidae</taxon>
        <taxon>Clunio</taxon>
    </lineage>
</organism>
<dbReference type="Gene3D" id="3.40.50.150">
    <property type="entry name" value="Vaccinia Virus protein VP39"/>
    <property type="match status" value="1"/>
</dbReference>
<dbReference type="InterPro" id="IPR001678">
    <property type="entry name" value="MeTrfase_RsmB-F_NOP2_dom"/>
</dbReference>
<accession>A0A1J1HMY2</accession>
<dbReference type="OrthoDB" id="435282at2759"/>
<keyword evidence="2 5" id="KW-0808">Transferase</keyword>
<evidence type="ECO:0000313" key="10">
    <source>
        <dbReference type="Proteomes" id="UP000183832"/>
    </source>
</evidence>
<evidence type="ECO:0000256" key="7">
    <source>
        <dbReference type="SAM" id="Phobius"/>
    </source>
</evidence>
<keyword evidence="7" id="KW-0812">Transmembrane</keyword>
<feature type="binding site" evidence="5">
    <location>
        <position position="476"/>
    </location>
    <ligand>
        <name>S-adenosyl-L-methionine</name>
        <dbReference type="ChEBI" id="CHEBI:59789"/>
    </ligand>
</feature>
<dbReference type="GO" id="GO:0070475">
    <property type="term" value="P:rRNA base methylation"/>
    <property type="evidence" value="ECO:0007669"/>
    <property type="project" value="TreeGrafter"/>
</dbReference>
<feature type="binding site" evidence="5">
    <location>
        <position position="458"/>
    </location>
    <ligand>
        <name>S-adenosyl-L-methionine</name>
        <dbReference type="ChEBI" id="CHEBI:59789"/>
    </ligand>
</feature>
<dbReference type="InterPro" id="IPR049560">
    <property type="entry name" value="MeTrfase_RsmB-F_NOP2_cat"/>
</dbReference>
<dbReference type="SUPFAM" id="SSF53335">
    <property type="entry name" value="S-adenosyl-L-methionine-dependent methyltransferases"/>
    <property type="match status" value="1"/>
</dbReference>